<evidence type="ECO:0000313" key="1">
    <source>
        <dbReference type="EMBL" id="MBF4765188.1"/>
    </source>
</evidence>
<gene>
    <name evidence="1" type="ORF">ISU07_18815</name>
</gene>
<organism evidence="1 2">
    <name type="scientific">Nocardioides islandensis</name>
    <dbReference type="NCBI Taxonomy" id="433663"/>
    <lineage>
        <taxon>Bacteria</taxon>
        <taxon>Bacillati</taxon>
        <taxon>Actinomycetota</taxon>
        <taxon>Actinomycetes</taxon>
        <taxon>Propionibacteriales</taxon>
        <taxon>Nocardioidaceae</taxon>
        <taxon>Nocardioides</taxon>
    </lineage>
</organism>
<reference evidence="1" key="1">
    <citation type="submission" date="2020-11" db="EMBL/GenBank/DDBJ databases">
        <title>Nocardioides sp. nov., isolated from Soil of Cynanchum wilfordii Hemsley rhizosphere.</title>
        <authorList>
            <person name="Lee J.-S."/>
            <person name="Suh M.K."/>
            <person name="Kim J.-S."/>
        </authorList>
    </citation>
    <scope>NUCLEOTIDE SEQUENCE</scope>
    <source>
        <strain evidence="1">KCTC 19275</strain>
    </source>
</reference>
<name>A0A930VHX5_9ACTN</name>
<protein>
    <submittedName>
        <fullName evidence="1">Uncharacterized protein</fullName>
    </submittedName>
</protein>
<proteinExistence type="predicted"/>
<comment type="caution">
    <text evidence="1">The sequence shown here is derived from an EMBL/GenBank/DDBJ whole genome shotgun (WGS) entry which is preliminary data.</text>
</comment>
<sequence length="127" mass="13794">MTREVDPFDLPEWLGQSEVTWSPDGGVHDTHLVAGSLSAPGHEALPCDLLAVDEAYPKPVADDDRRHQTHQRWRHGQVLLLTCDDRLTLAVPGTSFSAELVMETLARLAKAVGGSPESFSVLLRLGG</sequence>
<dbReference type="RefSeq" id="WP_194708369.1">
    <property type="nucleotide sequence ID" value="NZ_JADKPN010000013.1"/>
</dbReference>
<dbReference type="EMBL" id="JADKPN010000013">
    <property type="protein sequence ID" value="MBF4765188.1"/>
    <property type="molecule type" value="Genomic_DNA"/>
</dbReference>
<dbReference type="Proteomes" id="UP000640489">
    <property type="component" value="Unassembled WGS sequence"/>
</dbReference>
<keyword evidence="2" id="KW-1185">Reference proteome</keyword>
<evidence type="ECO:0000313" key="2">
    <source>
        <dbReference type="Proteomes" id="UP000640489"/>
    </source>
</evidence>
<accession>A0A930VHX5</accession>
<dbReference type="AlphaFoldDB" id="A0A930VHX5"/>